<dbReference type="AlphaFoldDB" id="A0A433V8E6"/>
<comment type="caution">
    <text evidence="4">The sequence shown here is derived from an EMBL/GenBank/DDBJ whole genome shotgun (WGS) entry which is preliminary data.</text>
</comment>
<dbReference type="InterPro" id="IPR025344">
    <property type="entry name" value="CDP1-like_IMS"/>
</dbReference>
<keyword evidence="2" id="KW-0472">Membrane</keyword>
<feature type="compositionally biased region" description="Low complexity" evidence="1">
    <location>
        <begin position="155"/>
        <end position="174"/>
    </location>
</feature>
<accession>A0A433V8E6</accession>
<feature type="transmembrane region" description="Helical" evidence="2">
    <location>
        <begin position="21"/>
        <end position="40"/>
    </location>
</feature>
<dbReference type="Proteomes" id="UP000271624">
    <property type="component" value="Unassembled WGS sequence"/>
</dbReference>
<reference evidence="4" key="2">
    <citation type="journal article" date="2019" name="Genome Biol. Evol.">
        <title>Day and night: Metabolic profiles and evolutionary relationships of six axenic non-marine cyanobacteria.</title>
        <authorList>
            <person name="Will S.E."/>
            <person name="Henke P."/>
            <person name="Boedeker C."/>
            <person name="Huang S."/>
            <person name="Brinkmann H."/>
            <person name="Rohde M."/>
            <person name="Jarek M."/>
            <person name="Friedl T."/>
            <person name="Seufert S."/>
            <person name="Schumacher M."/>
            <person name="Overmann J."/>
            <person name="Neumann-Schaal M."/>
            <person name="Petersen J."/>
        </authorList>
    </citation>
    <scope>NUCLEOTIDE SEQUENCE [LARGE SCALE GENOMIC DNA]</scope>
    <source>
        <strain evidence="4">PCC 7102</strain>
    </source>
</reference>
<gene>
    <name evidence="4" type="ORF">DSM106972_058700</name>
</gene>
<feature type="region of interest" description="Disordered" evidence="1">
    <location>
        <begin position="153"/>
        <end position="178"/>
    </location>
</feature>
<feature type="domain" description="Plastid division protein CDP1-like IMS" evidence="3">
    <location>
        <begin position="202"/>
        <end position="320"/>
    </location>
</feature>
<evidence type="ECO:0000256" key="1">
    <source>
        <dbReference type="SAM" id="MobiDB-lite"/>
    </source>
</evidence>
<keyword evidence="2" id="KW-1133">Transmembrane helix</keyword>
<dbReference type="RefSeq" id="WP_127084117.1">
    <property type="nucleotide sequence ID" value="NZ_RSCL01000016.1"/>
</dbReference>
<keyword evidence="5" id="KW-1185">Reference proteome</keyword>
<evidence type="ECO:0000313" key="4">
    <source>
        <dbReference type="EMBL" id="RUT02392.1"/>
    </source>
</evidence>
<proteinExistence type="predicted"/>
<keyword evidence="2" id="KW-0812">Transmembrane</keyword>
<name>A0A433V8E6_9CYAN</name>
<organism evidence="4 5">
    <name type="scientific">Dulcicalothrix desertica PCC 7102</name>
    <dbReference type="NCBI Taxonomy" id="232991"/>
    <lineage>
        <taxon>Bacteria</taxon>
        <taxon>Bacillati</taxon>
        <taxon>Cyanobacteriota</taxon>
        <taxon>Cyanophyceae</taxon>
        <taxon>Nostocales</taxon>
        <taxon>Calotrichaceae</taxon>
        <taxon>Dulcicalothrix</taxon>
    </lineage>
</organism>
<dbReference type="Pfam" id="PF13355">
    <property type="entry name" value="ARC6-like_IMS"/>
    <property type="match status" value="1"/>
</dbReference>
<protein>
    <recommendedName>
        <fullName evidence="3">Plastid division protein CDP1-like IMS domain-containing protein</fullName>
    </recommendedName>
</protein>
<evidence type="ECO:0000256" key="2">
    <source>
        <dbReference type="SAM" id="Phobius"/>
    </source>
</evidence>
<dbReference type="OrthoDB" id="561399at2"/>
<dbReference type="EMBL" id="RSCL01000016">
    <property type="protein sequence ID" value="RUT02392.1"/>
    <property type="molecule type" value="Genomic_DNA"/>
</dbReference>
<evidence type="ECO:0000313" key="5">
    <source>
        <dbReference type="Proteomes" id="UP000271624"/>
    </source>
</evidence>
<sequence length="326" mass="36340">MKTYTAISVSGLLPTNQAIKIFLILPILLCSSCSALQILAKDISNNADAKCREKPAGTLDSKNVKKIQLGSQTVIESAQAKADEYLGYAFEAESGQKLRLSTDADVCVWVYAPNNQILKGEDLLQTGRYIIQVSTLKDSKNFEMKMALGNPQDFSNSNSSVSNSSVSNTSVSNNATPTVLPNPIIATSTSTSETNFSQEQALGLIQEWYTAKPQIFAEPFDTSLANKLTTGKLYEKIVHPTDGSIAWLKGNNSYYRYTRHEIKNVMEFSNYEKQPYIKVRIIEELYFYDKGQISKKNSGLYQRNFIYFFAQDDNGAWKISDSAKIN</sequence>
<reference evidence="4" key="1">
    <citation type="submission" date="2018-12" db="EMBL/GenBank/DDBJ databases">
        <authorList>
            <person name="Will S."/>
            <person name="Neumann-Schaal M."/>
            <person name="Henke P."/>
        </authorList>
    </citation>
    <scope>NUCLEOTIDE SEQUENCE</scope>
    <source>
        <strain evidence="4">PCC 7102</strain>
    </source>
</reference>
<evidence type="ECO:0000259" key="3">
    <source>
        <dbReference type="Pfam" id="PF13355"/>
    </source>
</evidence>